<dbReference type="Gene3D" id="3.40.50.1000">
    <property type="entry name" value="HAD superfamily/HAD-like"/>
    <property type="match status" value="1"/>
</dbReference>
<dbReference type="InterPro" id="IPR036412">
    <property type="entry name" value="HAD-like_sf"/>
</dbReference>
<reference evidence="1 2" key="1">
    <citation type="journal article" date="2010" name="Nature">
        <title>The Ectocarpus genome and the independent evolution of multicellularity in brown algae.</title>
        <authorList>
            <person name="Cock J.M."/>
            <person name="Sterck L."/>
            <person name="Rouze P."/>
            <person name="Scornet D."/>
            <person name="Allen A.E."/>
            <person name="Amoutzias G."/>
            <person name="Anthouard V."/>
            <person name="Artiguenave F."/>
            <person name="Aury J.M."/>
            <person name="Badger J.H."/>
            <person name="Beszteri B."/>
            <person name="Billiau K."/>
            <person name="Bonnet E."/>
            <person name="Bothwell J.H."/>
            <person name="Bowler C."/>
            <person name="Boyen C."/>
            <person name="Brownlee C."/>
            <person name="Carrano C.J."/>
            <person name="Charrier B."/>
            <person name="Cho G.Y."/>
            <person name="Coelho S.M."/>
            <person name="Collen J."/>
            <person name="Corre E."/>
            <person name="Da Silva C."/>
            <person name="Delage L."/>
            <person name="Delaroque N."/>
            <person name="Dittami S.M."/>
            <person name="Doulbeau S."/>
            <person name="Elias M."/>
            <person name="Farnham G."/>
            <person name="Gachon C.M."/>
            <person name="Gschloessl B."/>
            <person name="Heesch S."/>
            <person name="Jabbari K."/>
            <person name="Jubin C."/>
            <person name="Kawai H."/>
            <person name="Kimura K."/>
            <person name="Kloareg B."/>
            <person name="Kupper F.C."/>
            <person name="Lang D."/>
            <person name="Le Bail A."/>
            <person name="Leblanc C."/>
            <person name="Lerouge P."/>
            <person name="Lohr M."/>
            <person name="Lopez P.J."/>
            <person name="Martens C."/>
            <person name="Maumus F."/>
            <person name="Michel G."/>
            <person name="Miranda-Saavedra D."/>
            <person name="Morales J."/>
            <person name="Moreau H."/>
            <person name="Motomura T."/>
            <person name="Nagasato C."/>
            <person name="Napoli C.A."/>
            <person name="Nelson D.R."/>
            <person name="Nyvall-Collen P."/>
            <person name="Peters A.F."/>
            <person name="Pommier C."/>
            <person name="Potin P."/>
            <person name="Poulain J."/>
            <person name="Quesneville H."/>
            <person name="Read B."/>
            <person name="Rensing S.A."/>
            <person name="Ritter A."/>
            <person name="Rousvoal S."/>
            <person name="Samanta M."/>
            <person name="Samson G."/>
            <person name="Schroeder D.C."/>
            <person name="Segurens B."/>
            <person name="Strittmatter M."/>
            <person name="Tonon T."/>
            <person name="Tregear J.W."/>
            <person name="Valentin K."/>
            <person name="von Dassow P."/>
            <person name="Yamagishi T."/>
            <person name="Van de Peer Y."/>
            <person name="Wincker P."/>
        </authorList>
    </citation>
    <scope>NUCLEOTIDE SEQUENCE [LARGE SCALE GENOMIC DNA]</scope>
    <source>
        <strain evidence="2">Ec32 / CCAP1310/4</strain>
    </source>
</reference>
<dbReference type="SUPFAM" id="SSF56784">
    <property type="entry name" value="HAD-like"/>
    <property type="match status" value="1"/>
</dbReference>
<dbReference type="Proteomes" id="UP000002630">
    <property type="component" value="Linkage Group LG08"/>
</dbReference>
<dbReference type="GO" id="GO:0008962">
    <property type="term" value="F:phosphatidylglycerophosphatase activity"/>
    <property type="evidence" value="ECO:0007669"/>
    <property type="project" value="InterPro"/>
</dbReference>
<sequence length="309" mass="33376">MECNSEQQPCSSDDTLADRGMNNRVVKACIAAGCSVAGPVLAFSASGFGVKALDSSDCVSSSTQRPNPKLTPWMGQSFNAQAVSSMSRVVRHPALAVPHLSLAHIGRLDFEGLKAMGCKGVIFDKDNTLTAPYEDTVHPLVEEGLKRCMEVFEGSVCIMSNSAGTRDDPDYADAIRIETALGIPVLRHDEKKPGGIADVLAFFEGKDPEGGTVRLDELCFVGDRLLTDVVFGNLHGMLTVHTQPLTLKGDNRPAAVFRYLERKVFMGFFHQTCSVEPQAHRLCPEGARVLDREGDTAAEPEPTPVLNET</sequence>
<protein>
    <submittedName>
        <fullName evidence="1">Haloacid dehalogenase (HAD) superfamily protein</fullName>
    </submittedName>
</protein>
<name>D8LC82_ECTSI</name>
<dbReference type="InterPro" id="IPR023214">
    <property type="entry name" value="HAD_sf"/>
</dbReference>
<accession>D8LC82</accession>
<dbReference type="Pfam" id="PF09419">
    <property type="entry name" value="PGP_phosphatase"/>
    <property type="match status" value="1"/>
</dbReference>
<dbReference type="NCBIfam" id="TIGR01668">
    <property type="entry name" value="YqeG_hyp_ppase"/>
    <property type="match status" value="1"/>
</dbReference>
<dbReference type="InterPro" id="IPR010021">
    <property type="entry name" value="PGPP1/Gep4"/>
</dbReference>
<dbReference type="eggNOG" id="KOG2961">
    <property type="taxonomic scope" value="Eukaryota"/>
</dbReference>
<dbReference type="AlphaFoldDB" id="D8LC82"/>
<dbReference type="OrthoDB" id="198652at2759"/>
<evidence type="ECO:0000313" key="1">
    <source>
        <dbReference type="EMBL" id="CBN79265.1"/>
    </source>
</evidence>
<organism evidence="1 2">
    <name type="scientific">Ectocarpus siliculosus</name>
    <name type="common">Brown alga</name>
    <name type="synonym">Conferva siliculosa</name>
    <dbReference type="NCBI Taxonomy" id="2880"/>
    <lineage>
        <taxon>Eukaryota</taxon>
        <taxon>Sar</taxon>
        <taxon>Stramenopiles</taxon>
        <taxon>Ochrophyta</taxon>
        <taxon>PX clade</taxon>
        <taxon>Phaeophyceae</taxon>
        <taxon>Ectocarpales</taxon>
        <taxon>Ectocarpaceae</taxon>
        <taxon>Ectocarpus</taxon>
    </lineage>
</organism>
<gene>
    <name evidence="1" type="ORF">Esi_0010_0223</name>
</gene>
<dbReference type="InParanoid" id="D8LC82"/>
<dbReference type="InterPro" id="IPR027706">
    <property type="entry name" value="PGP_Pase"/>
</dbReference>
<dbReference type="EMBL" id="FN649733">
    <property type="protein sequence ID" value="CBN79265.1"/>
    <property type="molecule type" value="Genomic_DNA"/>
</dbReference>
<proteinExistence type="predicted"/>
<dbReference type="STRING" id="2880.D8LC82"/>
<evidence type="ECO:0000313" key="2">
    <source>
        <dbReference type="Proteomes" id="UP000002630"/>
    </source>
</evidence>
<keyword evidence="2" id="KW-1185">Reference proteome</keyword>
<dbReference type="EMBL" id="FN647683">
    <property type="protein sequence ID" value="CBN79265.1"/>
    <property type="molecule type" value="Genomic_DNA"/>
</dbReference>